<keyword evidence="2" id="KW-1185">Reference proteome</keyword>
<dbReference type="EMBL" id="LT670846">
    <property type="protein sequence ID" value="SHK21941.1"/>
    <property type="molecule type" value="Genomic_DNA"/>
</dbReference>
<accession>A0A1M6QNV5</accession>
<dbReference type="Proteomes" id="UP000189810">
    <property type="component" value="Chromosome I"/>
</dbReference>
<organism evidence="1 2">
    <name type="scientific">Thermocrinis minervae</name>
    <dbReference type="NCBI Taxonomy" id="381751"/>
    <lineage>
        <taxon>Bacteria</taxon>
        <taxon>Pseudomonadati</taxon>
        <taxon>Aquificota</taxon>
        <taxon>Aquificia</taxon>
        <taxon>Aquificales</taxon>
        <taxon>Aquificaceae</taxon>
        <taxon>Thermocrinis</taxon>
    </lineage>
</organism>
<reference evidence="1 2" key="1">
    <citation type="submission" date="2016-11" db="EMBL/GenBank/DDBJ databases">
        <authorList>
            <person name="Jaros S."/>
            <person name="Januszkiewicz K."/>
            <person name="Wedrychowicz H."/>
        </authorList>
    </citation>
    <scope>NUCLEOTIDE SEQUENCE [LARGE SCALE GENOMIC DNA]</scope>
    <source>
        <strain evidence="1 2">DSM 19557</strain>
    </source>
</reference>
<dbReference type="RefSeq" id="WP_269456707.1">
    <property type="nucleotide sequence ID" value="NZ_LT670846.1"/>
</dbReference>
<sequence>MINAEMLSKIRRPQLGEEVPVLVFRAFRLYTERRKTAWERSWS</sequence>
<name>A0A1M6QNV5_9AQUI</name>
<protein>
    <submittedName>
        <fullName evidence="1">Uncharacterized protein</fullName>
    </submittedName>
</protein>
<evidence type="ECO:0000313" key="2">
    <source>
        <dbReference type="Proteomes" id="UP000189810"/>
    </source>
</evidence>
<dbReference type="AlphaFoldDB" id="A0A1M6QNV5"/>
<gene>
    <name evidence="1" type="ORF">SAMN05444391_0320</name>
</gene>
<proteinExistence type="predicted"/>
<evidence type="ECO:0000313" key="1">
    <source>
        <dbReference type="EMBL" id="SHK21941.1"/>
    </source>
</evidence>